<dbReference type="AlphaFoldDB" id="A0A8T1S957"/>
<comment type="caution">
    <text evidence="2">The sequence shown here is derived from an EMBL/GenBank/DDBJ whole genome shotgun (WGS) entry which is preliminary data.</text>
</comment>
<keyword evidence="3" id="KW-1185">Reference proteome</keyword>
<proteinExistence type="predicted"/>
<keyword evidence="1" id="KW-1133">Transmembrane helix</keyword>
<evidence type="ECO:0000256" key="1">
    <source>
        <dbReference type="SAM" id="Phobius"/>
    </source>
</evidence>
<feature type="non-terminal residue" evidence="2">
    <location>
        <position position="108"/>
    </location>
</feature>
<dbReference type="InterPro" id="IPR013783">
    <property type="entry name" value="Ig-like_fold"/>
</dbReference>
<organism evidence="2 3">
    <name type="scientific">Chelydra serpentina</name>
    <name type="common">Snapping turtle</name>
    <name type="synonym">Testudo serpentina</name>
    <dbReference type="NCBI Taxonomy" id="8475"/>
    <lineage>
        <taxon>Eukaryota</taxon>
        <taxon>Metazoa</taxon>
        <taxon>Chordata</taxon>
        <taxon>Craniata</taxon>
        <taxon>Vertebrata</taxon>
        <taxon>Euteleostomi</taxon>
        <taxon>Archelosauria</taxon>
        <taxon>Testudinata</taxon>
        <taxon>Testudines</taxon>
        <taxon>Cryptodira</taxon>
        <taxon>Durocryptodira</taxon>
        <taxon>Americhelydia</taxon>
        <taxon>Chelydroidea</taxon>
        <taxon>Chelydridae</taxon>
        <taxon>Chelydra</taxon>
    </lineage>
</organism>
<dbReference type="Proteomes" id="UP000765507">
    <property type="component" value="Unassembled WGS sequence"/>
</dbReference>
<dbReference type="Gene3D" id="2.60.40.10">
    <property type="entry name" value="Immunoglobulins"/>
    <property type="match status" value="1"/>
</dbReference>
<evidence type="ECO:0000313" key="3">
    <source>
        <dbReference type="Proteomes" id="UP000765507"/>
    </source>
</evidence>
<sequence>SSKKMVCAARAELMWSGLALKNWFWWGLFVLHFTSLVFAQEEKSLKAKVGDSVILPCCHALPSPESLQKYRVYWQTKTLEVVKAYSAGEPVPGSVPVDSKYMNRTKMD</sequence>
<accession>A0A8T1S957</accession>
<keyword evidence="1" id="KW-0472">Membrane</keyword>
<feature type="transmembrane region" description="Helical" evidence="1">
    <location>
        <begin position="23"/>
        <end position="39"/>
    </location>
</feature>
<gene>
    <name evidence="2" type="primary">CD80</name>
    <name evidence="2" type="ORF">G0U57_014348</name>
</gene>
<feature type="non-terminal residue" evidence="2">
    <location>
        <position position="1"/>
    </location>
</feature>
<dbReference type="EMBL" id="JAHGAV010000415">
    <property type="protein sequence ID" value="KAG6925486.1"/>
    <property type="molecule type" value="Genomic_DNA"/>
</dbReference>
<name>A0A8T1S957_CHESE</name>
<protein>
    <submittedName>
        <fullName evidence="2">CD80 molecule</fullName>
    </submittedName>
</protein>
<evidence type="ECO:0000313" key="2">
    <source>
        <dbReference type="EMBL" id="KAG6925486.1"/>
    </source>
</evidence>
<dbReference type="OrthoDB" id="9904387at2759"/>
<keyword evidence="1" id="KW-0812">Transmembrane</keyword>
<reference evidence="2 3" key="1">
    <citation type="journal article" date="2020" name="G3 (Bethesda)">
        <title>Draft Genome of the Common Snapping Turtle, Chelydra serpentina, a Model for Phenotypic Plasticity in Reptiles.</title>
        <authorList>
            <person name="Das D."/>
            <person name="Singh S.K."/>
            <person name="Bierstedt J."/>
            <person name="Erickson A."/>
            <person name="Galli G.L.J."/>
            <person name="Crossley D.A. 2nd"/>
            <person name="Rhen T."/>
        </authorList>
    </citation>
    <scope>NUCLEOTIDE SEQUENCE [LARGE SCALE GENOMIC DNA]</scope>
    <source>
        <strain evidence="2">KW</strain>
    </source>
</reference>